<feature type="non-terminal residue" evidence="1">
    <location>
        <position position="1"/>
    </location>
</feature>
<sequence>LAMENTWNIMEVSQNFDKFRSGDKFCIGIKDWWGVAPEVEGRGFKVKSC</sequence>
<dbReference type="AlphaFoldDB" id="A0A8J2JQZ5"/>
<protein>
    <submittedName>
        <fullName evidence="1">Uncharacterized protein</fullName>
    </submittedName>
</protein>
<gene>
    <name evidence="1" type="ORF">AFUS01_LOCUS12407</name>
</gene>
<proteinExistence type="predicted"/>
<accession>A0A8J2JQZ5</accession>
<comment type="caution">
    <text evidence="1">The sequence shown here is derived from an EMBL/GenBank/DDBJ whole genome shotgun (WGS) entry which is preliminary data.</text>
</comment>
<organism evidence="1 2">
    <name type="scientific">Allacma fusca</name>
    <dbReference type="NCBI Taxonomy" id="39272"/>
    <lineage>
        <taxon>Eukaryota</taxon>
        <taxon>Metazoa</taxon>
        <taxon>Ecdysozoa</taxon>
        <taxon>Arthropoda</taxon>
        <taxon>Hexapoda</taxon>
        <taxon>Collembola</taxon>
        <taxon>Symphypleona</taxon>
        <taxon>Sminthuridae</taxon>
        <taxon>Allacma</taxon>
    </lineage>
</organism>
<dbReference type="Proteomes" id="UP000708208">
    <property type="component" value="Unassembled WGS sequence"/>
</dbReference>
<keyword evidence="2" id="KW-1185">Reference proteome</keyword>
<name>A0A8J2JQZ5_9HEXA</name>
<evidence type="ECO:0000313" key="2">
    <source>
        <dbReference type="Proteomes" id="UP000708208"/>
    </source>
</evidence>
<reference evidence="1" key="1">
    <citation type="submission" date="2021-06" db="EMBL/GenBank/DDBJ databases">
        <authorList>
            <person name="Hodson N. C."/>
            <person name="Mongue J. A."/>
            <person name="Jaron S. K."/>
        </authorList>
    </citation>
    <scope>NUCLEOTIDE SEQUENCE</scope>
</reference>
<dbReference type="EMBL" id="CAJVCH010097775">
    <property type="protein sequence ID" value="CAG7723312.1"/>
    <property type="molecule type" value="Genomic_DNA"/>
</dbReference>
<evidence type="ECO:0000313" key="1">
    <source>
        <dbReference type="EMBL" id="CAG7723312.1"/>
    </source>
</evidence>